<keyword evidence="7 11" id="KW-0350">Heme biosynthesis</keyword>
<dbReference type="GO" id="GO:0005737">
    <property type="term" value="C:cytoplasm"/>
    <property type="evidence" value="ECO:0007669"/>
    <property type="project" value="UniProtKB-SubCell"/>
</dbReference>
<feature type="binding site" evidence="11">
    <location>
        <position position="187"/>
    </location>
    <ligand>
        <name>a divalent metal cation</name>
        <dbReference type="ChEBI" id="CHEBI:60240"/>
    </ligand>
</feature>
<dbReference type="EC" id="1.3.3.3" evidence="11"/>
<dbReference type="GO" id="GO:0042803">
    <property type="term" value="F:protein homodimerization activity"/>
    <property type="evidence" value="ECO:0007669"/>
    <property type="project" value="UniProtKB-UniRule"/>
</dbReference>
<dbReference type="PANTHER" id="PTHR10755">
    <property type="entry name" value="COPROPORPHYRINOGEN III OXIDASE, MITOCHONDRIAL"/>
    <property type="match status" value="1"/>
</dbReference>
<name>R4YJG8_OLEAN</name>
<sequence>MSQDTAKTEKVTHTEIEAVKSFLLDLQDRICAALEEQDGGGKFLEESWLREEGGGGRSRVLEQGVVIEKGGVNFSHVMGAQLPASATAARPELAGRSFQAMGVSLVIHPRNPYVPTSHANVRMFVAEKEGEEPVWWFGGGFDLTPFYAFEDDVIFWHQTAKNACEPFGADVYPKYKKWCDEYFYLKHRDENRGVGGLFFDDLNSWHGEIDFDQSFDFMQAIANSYIDAYCPIMAKRKETEFGERERKFQCYRRGRYVEFNLVYDRGTIFGLQSNGRTESILMSLPPVTHWDYNWSPEEGSPEAKLYTDFLPHKDWV</sequence>
<feature type="binding site" evidence="11">
    <location>
        <position position="104"/>
    </location>
    <ligand>
        <name>substrate</name>
    </ligand>
</feature>
<dbReference type="GO" id="GO:0004109">
    <property type="term" value="F:coproporphyrinogen oxidase activity"/>
    <property type="evidence" value="ECO:0007669"/>
    <property type="project" value="UniProtKB-UniRule"/>
</dbReference>
<feature type="binding site" evidence="11">
    <location>
        <position position="157"/>
    </location>
    <ligand>
        <name>a divalent metal cation</name>
        <dbReference type="ChEBI" id="CHEBI:60240"/>
    </ligand>
</feature>
<evidence type="ECO:0000256" key="5">
    <source>
        <dbReference type="ARBA" id="ARBA00022490"/>
    </source>
</evidence>
<feature type="site" description="Important for dimerization" evidence="11">
    <location>
        <position position="187"/>
    </location>
</feature>
<comment type="similarity">
    <text evidence="3 11">Belongs to the aerobic coproporphyrinogen-III oxidase family.</text>
</comment>
<comment type="function">
    <text evidence="10 11">Involved in the heme biosynthesis. Catalyzes the aerobic oxidative decarboxylation of propionate groups of rings A and B of coproporphyrinogen-III to yield the vinyl groups in protoporphyrinogen-IX.</text>
</comment>
<evidence type="ECO:0000256" key="8">
    <source>
        <dbReference type="ARBA" id="ARBA00023244"/>
    </source>
</evidence>
<feature type="region of interest" description="Important for dimerization" evidence="11">
    <location>
        <begin position="256"/>
        <end position="291"/>
    </location>
</feature>
<dbReference type="InterPro" id="IPR018375">
    <property type="entry name" value="Coprogen_oxidase_CS"/>
</dbReference>
<feature type="binding site" evidence="11">
    <location>
        <begin position="120"/>
        <end position="122"/>
    </location>
    <ligand>
        <name>substrate</name>
    </ligand>
</feature>
<evidence type="ECO:0000256" key="11">
    <source>
        <dbReference type="HAMAP-Rule" id="MF_00333"/>
    </source>
</evidence>
<dbReference type="InterPro" id="IPR036406">
    <property type="entry name" value="Coprogen_oxidase_aer_sf"/>
</dbReference>
<evidence type="ECO:0000256" key="3">
    <source>
        <dbReference type="ARBA" id="ARBA00010644"/>
    </source>
</evidence>
<evidence type="ECO:0000256" key="2">
    <source>
        <dbReference type="ARBA" id="ARBA00005168"/>
    </source>
</evidence>
<evidence type="ECO:0000256" key="9">
    <source>
        <dbReference type="ARBA" id="ARBA00049102"/>
    </source>
</evidence>
<keyword evidence="11" id="KW-0479">Metal-binding</keyword>
<dbReference type="SUPFAM" id="SSF102886">
    <property type="entry name" value="Coproporphyrinogen III oxidase"/>
    <property type="match status" value="1"/>
</dbReference>
<keyword evidence="5 11" id="KW-0963">Cytoplasm</keyword>
<reference evidence="12 13" key="1">
    <citation type="journal article" date="2013" name="Nat. Commun.">
        <title>Genome sequence and functional genomic analysis of the oil-degrading bacterium Oleispira antarctica.</title>
        <authorList>
            <person name="Kube M."/>
            <person name="Chernikova T.N."/>
            <person name="Al-Ramahi Y."/>
            <person name="Beloqui A."/>
            <person name="Lopez-Cortez N."/>
            <person name="Guazzaroni M.E."/>
            <person name="Heipieper H.J."/>
            <person name="Klages S."/>
            <person name="Kotsyurbenko O.R."/>
            <person name="Langer I."/>
            <person name="Nechitaylo T.Y."/>
            <person name="Lunsdorf H."/>
            <person name="Fernandez M."/>
            <person name="Juarez S."/>
            <person name="Ciordia S."/>
            <person name="Singer A."/>
            <person name="Kagan O."/>
            <person name="Egorova O."/>
            <person name="Petit P.A."/>
            <person name="Stogios P."/>
            <person name="Kim Y."/>
            <person name="Tchigvintsev A."/>
            <person name="Flick R."/>
            <person name="Denaro R."/>
            <person name="Genovese M."/>
            <person name="Albar J.P."/>
            <person name="Reva O.N."/>
            <person name="Martinez-Gomariz M."/>
            <person name="Tran H."/>
            <person name="Ferrer M."/>
            <person name="Savchenko A."/>
            <person name="Yakunin A.F."/>
            <person name="Yakimov M.M."/>
            <person name="Golyshina O.V."/>
            <person name="Reinhardt R."/>
            <person name="Golyshin P.N."/>
        </authorList>
    </citation>
    <scope>NUCLEOTIDE SEQUENCE [LARGE SCALE GENOMIC DNA]</scope>
</reference>
<dbReference type="GO" id="GO:0006782">
    <property type="term" value="P:protoporphyrinogen IX biosynthetic process"/>
    <property type="evidence" value="ECO:0007669"/>
    <property type="project" value="UniProtKB-UniRule"/>
</dbReference>
<comment type="subcellular location">
    <subcellularLocation>
        <location evidence="1 11">Cytoplasm</location>
    </subcellularLocation>
</comment>
<feature type="binding site" evidence="11">
    <location>
        <position position="108"/>
    </location>
    <ligand>
        <name>a divalent metal cation</name>
        <dbReference type="ChEBI" id="CHEBI:60240"/>
    </ligand>
</feature>
<dbReference type="PANTHER" id="PTHR10755:SF0">
    <property type="entry name" value="OXYGEN-DEPENDENT COPROPORPHYRINOGEN-III OXIDASE, MITOCHONDRIAL"/>
    <property type="match status" value="1"/>
</dbReference>
<comment type="pathway">
    <text evidence="2 11">Porphyrin-containing compound metabolism; protoporphyrin-IX biosynthesis; protoporphyrinogen-IX from coproporphyrinogen-III (O2 route): step 1/1.</text>
</comment>
<evidence type="ECO:0000256" key="7">
    <source>
        <dbReference type="ARBA" id="ARBA00023133"/>
    </source>
</evidence>
<keyword evidence="6 11" id="KW-0560">Oxidoreductase</keyword>
<dbReference type="UniPathway" id="UPA00251">
    <property type="reaction ID" value="UER00322"/>
</dbReference>
<dbReference type="FunFam" id="3.40.1500.10:FF:000001">
    <property type="entry name" value="Oxygen-dependent coproporphyrinogen-III oxidase"/>
    <property type="match status" value="1"/>
</dbReference>
<dbReference type="Pfam" id="PF01218">
    <property type="entry name" value="Coprogen_oxidas"/>
    <property type="match status" value="1"/>
</dbReference>
<dbReference type="STRING" id="698738.OLEAN_C00240"/>
<dbReference type="PROSITE" id="PS01021">
    <property type="entry name" value="COPROGEN_OXIDASE"/>
    <property type="match status" value="1"/>
</dbReference>
<organism evidence="12 13">
    <name type="scientific">Oleispira antarctica RB-8</name>
    <dbReference type="NCBI Taxonomy" id="698738"/>
    <lineage>
        <taxon>Bacteria</taxon>
        <taxon>Pseudomonadati</taxon>
        <taxon>Pseudomonadota</taxon>
        <taxon>Gammaproteobacteria</taxon>
        <taxon>Oceanospirillales</taxon>
        <taxon>Oceanospirillaceae</taxon>
        <taxon>Oleispira</taxon>
    </lineage>
</organism>
<protein>
    <recommendedName>
        <fullName evidence="11">Oxygen-dependent coproporphyrinogen-III oxidase</fullName>
        <shortName evidence="11">CPO</shortName>
        <shortName evidence="11">Coprogen oxidase</shortName>
        <shortName evidence="11">Coproporphyrinogenase</shortName>
        <ecNumber evidence="11">1.3.3.3</ecNumber>
    </recommendedName>
</protein>
<evidence type="ECO:0000256" key="10">
    <source>
        <dbReference type="ARBA" id="ARBA00059657"/>
    </source>
</evidence>
<feature type="active site" description="Proton donor" evidence="11">
    <location>
        <position position="118"/>
    </location>
</feature>
<evidence type="ECO:0000256" key="6">
    <source>
        <dbReference type="ARBA" id="ARBA00023002"/>
    </source>
</evidence>
<evidence type="ECO:0000313" key="12">
    <source>
        <dbReference type="EMBL" id="CCK74200.1"/>
    </source>
</evidence>
<dbReference type="OrthoDB" id="9777553at2"/>
<dbReference type="EMBL" id="FO203512">
    <property type="protein sequence ID" value="CCK74200.1"/>
    <property type="molecule type" value="Genomic_DNA"/>
</dbReference>
<dbReference type="NCBIfam" id="NF003727">
    <property type="entry name" value="PRK05330.1"/>
    <property type="match status" value="1"/>
</dbReference>
<dbReference type="Gene3D" id="3.40.1500.10">
    <property type="entry name" value="Coproporphyrinogen III oxidase, aerobic"/>
    <property type="match status" value="1"/>
</dbReference>
<gene>
    <name evidence="11 12" type="primary">hemF</name>
    <name evidence="12" type="ORF">OLEAN_C00240</name>
</gene>
<dbReference type="InterPro" id="IPR001260">
    <property type="entry name" value="Coprogen_oxidase_aer"/>
</dbReference>
<evidence type="ECO:0000256" key="4">
    <source>
        <dbReference type="ARBA" id="ARBA00011738"/>
    </source>
</evidence>
<dbReference type="HOGENOM" id="CLU_026169_0_1_6"/>
<comment type="caution">
    <text evidence="11">Lacks conserved residue(s) required for the propagation of feature annotation.</text>
</comment>
<keyword evidence="13" id="KW-1185">Reference proteome</keyword>
<dbReference type="GO" id="GO:0046872">
    <property type="term" value="F:metal ion binding"/>
    <property type="evidence" value="ECO:0007669"/>
    <property type="project" value="UniProtKB-KW"/>
</dbReference>
<dbReference type="AlphaFoldDB" id="R4YJG8"/>
<proteinExistence type="inferred from homology"/>
<dbReference type="Proteomes" id="UP000032749">
    <property type="component" value="Chromosome"/>
</dbReference>
<dbReference type="KEGG" id="oai:OLEAN_C00240"/>
<dbReference type="PIRSF" id="PIRSF000166">
    <property type="entry name" value="Coproporphyri_ox"/>
    <property type="match status" value="1"/>
</dbReference>
<feature type="binding site" evidence="11">
    <location>
        <position position="118"/>
    </location>
    <ligand>
        <name>a divalent metal cation</name>
        <dbReference type="ChEBI" id="CHEBI:60240"/>
    </ligand>
</feature>
<comment type="subunit">
    <text evidence="4 11">Homodimer.</text>
</comment>
<comment type="catalytic activity">
    <reaction evidence="9 11">
        <text>coproporphyrinogen III + O2 + 2 H(+) = protoporphyrinogen IX + 2 CO2 + 2 H2O</text>
        <dbReference type="Rhea" id="RHEA:18257"/>
        <dbReference type="ChEBI" id="CHEBI:15377"/>
        <dbReference type="ChEBI" id="CHEBI:15378"/>
        <dbReference type="ChEBI" id="CHEBI:15379"/>
        <dbReference type="ChEBI" id="CHEBI:16526"/>
        <dbReference type="ChEBI" id="CHEBI:57307"/>
        <dbReference type="ChEBI" id="CHEBI:57309"/>
        <dbReference type="EC" id="1.3.3.3"/>
    </reaction>
</comment>
<dbReference type="HAMAP" id="MF_00333">
    <property type="entry name" value="Coprogen_oxidas"/>
    <property type="match status" value="1"/>
</dbReference>
<evidence type="ECO:0000256" key="1">
    <source>
        <dbReference type="ARBA" id="ARBA00004496"/>
    </source>
</evidence>
<evidence type="ECO:0000313" key="13">
    <source>
        <dbReference type="Proteomes" id="UP000032749"/>
    </source>
</evidence>
<dbReference type="PRINTS" id="PR00073">
    <property type="entry name" value="COPRGNOXDASE"/>
</dbReference>
<dbReference type="PATRIC" id="fig|698738.3.peg.24"/>
<accession>R4YJG8</accession>
<keyword evidence="8 11" id="KW-0627">Porphyrin biosynthesis</keyword>
<comment type="cofactor">
    <cofactor evidence="11">
        <name>a divalent metal cation</name>
        <dbReference type="ChEBI" id="CHEBI:60240"/>
    </cofactor>
</comment>